<dbReference type="HOGENOM" id="CLU_1827937_0_0_1"/>
<dbReference type="EMBL" id="KI394182">
    <property type="protein sequence ID" value="ERN04696.1"/>
    <property type="molecule type" value="Genomic_DNA"/>
</dbReference>
<dbReference type="Gramene" id="ERN04696">
    <property type="protein sequence ID" value="ERN04696"/>
    <property type="gene ID" value="AMTR_s00076p00165800"/>
</dbReference>
<evidence type="ECO:0000313" key="1">
    <source>
        <dbReference type="EMBL" id="ERN04696.1"/>
    </source>
</evidence>
<reference evidence="2" key="1">
    <citation type="journal article" date="2013" name="Science">
        <title>The Amborella genome and the evolution of flowering plants.</title>
        <authorList>
            <consortium name="Amborella Genome Project"/>
        </authorList>
    </citation>
    <scope>NUCLEOTIDE SEQUENCE [LARGE SCALE GENOMIC DNA]</scope>
</reference>
<accession>W1PAU2</accession>
<evidence type="ECO:0008006" key="3">
    <source>
        <dbReference type="Google" id="ProtNLM"/>
    </source>
</evidence>
<gene>
    <name evidence="1" type="ORF">AMTR_s00076p00165800</name>
</gene>
<proteinExistence type="predicted"/>
<keyword evidence="2" id="KW-1185">Reference proteome</keyword>
<protein>
    <recommendedName>
        <fullName evidence="3">Aminotransferase-like plant mobile domain-containing protein</fullName>
    </recommendedName>
</protein>
<evidence type="ECO:0000313" key="2">
    <source>
        <dbReference type="Proteomes" id="UP000017836"/>
    </source>
</evidence>
<dbReference type="Proteomes" id="UP000017836">
    <property type="component" value="Unassembled WGS sequence"/>
</dbReference>
<dbReference type="AlphaFoldDB" id="W1PAU2"/>
<sequence length="141" mass="16777">MWYLEFFEDIEEADRYAWGAATLAYLYRSIRKAYTFKRRHVSGLATLMQVIWNPYFMHDEAILDDRRGYKAWYNRVSHPLIHNITNPPKDILQLVNQEEEEVVPAYERQYIMRPRGYEDQIVSAVQASTVMLAMALALRQK</sequence>
<name>W1PAU2_AMBTC</name>
<organism evidence="1 2">
    <name type="scientific">Amborella trichopoda</name>
    <dbReference type="NCBI Taxonomy" id="13333"/>
    <lineage>
        <taxon>Eukaryota</taxon>
        <taxon>Viridiplantae</taxon>
        <taxon>Streptophyta</taxon>
        <taxon>Embryophyta</taxon>
        <taxon>Tracheophyta</taxon>
        <taxon>Spermatophyta</taxon>
        <taxon>Magnoliopsida</taxon>
        <taxon>Amborellales</taxon>
        <taxon>Amborellaceae</taxon>
        <taxon>Amborella</taxon>
    </lineage>
</organism>